<keyword evidence="3" id="KW-0597">Phosphoprotein</keyword>
<dbReference type="InterPro" id="IPR009281">
    <property type="entry name" value="TMEM176A/TMEM176B"/>
</dbReference>
<organism evidence="8 9">
    <name type="scientific">Neovison vison</name>
    <name type="common">American mink</name>
    <name type="synonym">Mustela vison</name>
    <dbReference type="NCBI Taxonomy" id="452646"/>
    <lineage>
        <taxon>Eukaryota</taxon>
        <taxon>Metazoa</taxon>
        <taxon>Chordata</taxon>
        <taxon>Craniata</taxon>
        <taxon>Vertebrata</taxon>
        <taxon>Euteleostomi</taxon>
        <taxon>Mammalia</taxon>
        <taxon>Eutheria</taxon>
        <taxon>Laurasiatheria</taxon>
        <taxon>Carnivora</taxon>
        <taxon>Caniformia</taxon>
        <taxon>Musteloidea</taxon>
        <taxon>Mustelidae</taxon>
        <taxon>Mustelinae</taxon>
        <taxon>Neogale</taxon>
    </lineage>
</organism>
<dbReference type="PANTHER" id="PTHR15756">
    <property type="entry name" value="LR8/HCA112"/>
    <property type="match status" value="1"/>
</dbReference>
<proteinExistence type="inferred from homology"/>
<dbReference type="GO" id="GO:0016020">
    <property type="term" value="C:membrane"/>
    <property type="evidence" value="ECO:0007669"/>
    <property type="project" value="UniProtKB-SubCell"/>
</dbReference>
<comment type="subcellular location">
    <subcellularLocation>
        <location evidence="1">Membrane</location>
        <topology evidence="1">Multi-pass membrane protein</topology>
    </subcellularLocation>
</comment>
<evidence type="ECO:0000256" key="4">
    <source>
        <dbReference type="ARBA" id="ARBA00022692"/>
    </source>
</evidence>
<reference evidence="8" key="2">
    <citation type="submission" date="2025-09" db="UniProtKB">
        <authorList>
            <consortium name="Ensembl"/>
        </authorList>
    </citation>
    <scope>IDENTIFICATION</scope>
</reference>
<name>A0A8C7A3H5_NEOVI</name>
<evidence type="ECO:0000256" key="5">
    <source>
        <dbReference type="ARBA" id="ARBA00022989"/>
    </source>
</evidence>
<evidence type="ECO:0000256" key="7">
    <source>
        <dbReference type="SAM" id="Phobius"/>
    </source>
</evidence>
<evidence type="ECO:0000256" key="3">
    <source>
        <dbReference type="ARBA" id="ARBA00022553"/>
    </source>
</evidence>
<evidence type="ECO:0000256" key="6">
    <source>
        <dbReference type="ARBA" id="ARBA00023136"/>
    </source>
</evidence>
<dbReference type="Ensembl" id="ENSNVIT00000003216.1">
    <property type="protein sequence ID" value="ENSNVIP00000002769.1"/>
    <property type="gene ID" value="ENSNVIG00000002156.1"/>
</dbReference>
<accession>A0A8C7A3H5</accession>
<dbReference type="GO" id="GO:2001199">
    <property type="term" value="P:negative regulation of dendritic cell differentiation"/>
    <property type="evidence" value="ECO:0007669"/>
    <property type="project" value="TreeGrafter"/>
</dbReference>
<dbReference type="GeneTree" id="ENSGT00530000064074"/>
<feature type="transmembrane region" description="Helical" evidence="7">
    <location>
        <begin position="90"/>
        <end position="114"/>
    </location>
</feature>
<dbReference type="InterPro" id="IPR007237">
    <property type="entry name" value="CD20-like"/>
</dbReference>
<keyword evidence="5 7" id="KW-1133">Transmembrane helix</keyword>
<evidence type="ECO:0000313" key="9">
    <source>
        <dbReference type="Proteomes" id="UP000694425"/>
    </source>
</evidence>
<protein>
    <submittedName>
        <fullName evidence="8">Transmembrane protein 176B</fullName>
    </submittedName>
</protein>
<keyword evidence="9" id="KW-1185">Reference proteome</keyword>
<feature type="transmembrane region" description="Helical" evidence="7">
    <location>
        <begin position="60"/>
        <end position="78"/>
    </location>
</feature>
<dbReference type="Pfam" id="PF04103">
    <property type="entry name" value="CD20"/>
    <property type="match status" value="1"/>
</dbReference>
<sequence>MPQNVVTVNGVDVASTLSQPSHINIHIHQESALAQLLKAGASLKEVFSHPRDTAPSKARMSYGQLTLGAVVAGAGALVHEKHRGKLSGCASGLLTLASVATAMAVLVLCVNSLAMPSDGFIYIDSACDSPDLPNTTAGYKERWQRTRTSWWGEDSCRAYMQMLMDLFLGIRALLLAVCVLQLIISLASLSMGLQSLCGQSSRPLNEEGSEKKLLGENSVPSSPAKEKTVATIIL</sequence>
<feature type="transmembrane region" description="Helical" evidence="7">
    <location>
        <begin position="168"/>
        <end position="193"/>
    </location>
</feature>
<reference evidence="8" key="1">
    <citation type="submission" date="2025-08" db="UniProtKB">
        <authorList>
            <consortium name="Ensembl"/>
        </authorList>
    </citation>
    <scope>IDENTIFICATION</scope>
</reference>
<dbReference type="AlphaFoldDB" id="A0A8C7A3H5"/>
<evidence type="ECO:0000256" key="1">
    <source>
        <dbReference type="ARBA" id="ARBA00004141"/>
    </source>
</evidence>
<keyword evidence="6 7" id="KW-0472">Membrane</keyword>
<dbReference type="Proteomes" id="UP000694425">
    <property type="component" value="Unplaced"/>
</dbReference>
<comment type="similarity">
    <text evidence="2">Belongs to the TMEM176 family.</text>
</comment>
<dbReference type="PANTHER" id="PTHR15756:SF7">
    <property type="entry name" value="TRANSMEMBRANE PROTEIN 176B"/>
    <property type="match status" value="1"/>
</dbReference>
<evidence type="ECO:0000313" key="8">
    <source>
        <dbReference type="Ensembl" id="ENSNVIP00000002769.1"/>
    </source>
</evidence>
<evidence type="ECO:0000256" key="2">
    <source>
        <dbReference type="ARBA" id="ARBA00006022"/>
    </source>
</evidence>
<keyword evidence="4 7" id="KW-0812">Transmembrane</keyword>